<dbReference type="PANTHER" id="PTHR35526">
    <property type="entry name" value="ANTI-SIGMA-F FACTOR RSBW-RELATED"/>
    <property type="match status" value="1"/>
</dbReference>
<gene>
    <name evidence="3" type="ORF">SAMN02982922_4907</name>
</gene>
<dbReference type="Proteomes" id="UP000193083">
    <property type="component" value="Unassembled WGS sequence"/>
</dbReference>
<accession>A0A1X7PPQ3</accession>
<keyword evidence="4" id="KW-1185">Reference proteome</keyword>
<organism evidence="3 4">
    <name type="scientific">Mesorhizobium australicum</name>
    <dbReference type="NCBI Taxonomy" id="536018"/>
    <lineage>
        <taxon>Bacteria</taxon>
        <taxon>Pseudomonadati</taxon>
        <taxon>Pseudomonadota</taxon>
        <taxon>Alphaproteobacteria</taxon>
        <taxon>Hyphomicrobiales</taxon>
        <taxon>Phyllobacteriaceae</taxon>
        <taxon>Mesorhizobium</taxon>
    </lineage>
</organism>
<dbReference type="GO" id="GO:0004674">
    <property type="term" value="F:protein serine/threonine kinase activity"/>
    <property type="evidence" value="ECO:0007669"/>
    <property type="project" value="UniProtKB-KW"/>
</dbReference>
<dbReference type="Gene3D" id="3.30.565.10">
    <property type="entry name" value="Histidine kinase-like ATPase, C-terminal domain"/>
    <property type="match status" value="1"/>
</dbReference>
<evidence type="ECO:0000313" key="4">
    <source>
        <dbReference type="Proteomes" id="UP000193083"/>
    </source>
</evidence>
<name>A0A1X7PPQ3_9HYPH</name>
<keyword evidence="3" id="KW-0808">Transferase</keyword>
<proteinExistence type="predicted"/>
<dbReference type="RefSeq" id="WP_085466550.1">
    <property type="nucleotide sequence ID" value="NZ_FXBL01000004.1"/>
</dbReference>
<evidence type="ECO:0000313" key="3">
    <source>
        <dbReference type="EMBL" id="SMH53670.1"/>
    </source>
</evidence>
<keyword evidence="3" id="KW-0418">Kinase</keyword>
<dbReference type="InterPro" id="IPR036890">
    <property type="entry name" value="HATPase_C_sf"/>
</dbReference>
<dbReference type="OrthoDB" id="9767435at2"/>
<dbReference type="InterPro" id="IPR003594">
    <property type="entry name" value="HATPase_dom"/>
</dbReference>
<evidence type="ECO:0000256" key="1">
    <source>
        <dbReference type="ARBA" id="ARBA00022527"/>
    </source>
</evidence>
<dbReference type="CDD" id="cd16936">
    <property type="entry name" value="HATPase_RsbW-like"/>
    <property type="match status" value="1"/>
</dbReference>
<dbReference type="AlphaFoldDB" id="A0A1X7PPQ3"/>
<evidence type="ECO:0000259" key="2">
    <source>
        <dbReference type="Pfam" id="PF13581"/>
    </source>
</evidence>
<keyword evidence="1" id="KW-0723">Serine/threonine-protein kinase</keyword>
<dbReference type="EMBL" id="FXBL01000004">
    <property type="protein sequence ID" value="SMH53670.1"/>
    <property type="molecule type" value="Genomic_DNA"/>
</dbReference>
<reference evidence="3 4" key="1">
    <citation type="submission" date="2017-04" db="EMBL/GenBank/DDBJ databases">
        <authorList>
            <person name="Afonso C.L."/>
            <person name="Miller P.J."/>
            <person name="Scott M.A."/>
            <person name="Spackman E."/>
            <person name="Goraichik I."/>
            <person name="Dimitrov K.M."/>
            <person name="Suarez D.L."/>
            <person name="Swayne D.E."/>
        </authorList>
    </citation>
    <scope>NUCLEOTIDE SEQUENCE [LARGE SCALE GENOMIC DNA]</scope>
    <source>
        <strain evidence="3 4">B5P</strain>
    </source>
</reference>
<dbReference type="Pfam" id="PF13581">
    <property type="entry name" value="HATPase_c_2"/>
    <property type="match status" value="1"/>
</dbReference>
<dbReference type="SUPFAM" id="SSF55874">
    <property type="entry name" value="ATPase domain of HSP90 chaperone/DNA topoisomerase II/histidine kinase"/>
    <property type="match status" value="1"/>
</dbReference>
<feature type="domain" description="Histidine kinase/HSP90-like ATPase" evidence="2">
    <location>
        <begin position="20"/>
        <end position="142"/>
    </location>
</feature>
<dbReference type="InterPro" id="IPR050267">
    <property type="entry name" value="Anti-sigma-factor_SerPK"/>
</dbReference>
<protein>
    <submittedName>
        <fullName evidence="3">Anti-sigma regulatory factor (Ser/Thr protein kinase)</fullName>
    </submittedName>
</protein>
<sequence>MACRDSGFEGETETLSLAVQLDEVGRAIAWLEALSERDGWPERTRFALQLSLEEALTNVIMHGFTEETSSAQVLSVDCARQPDMILLHVTDNGTPFDPTSLEEKPLPLSIESAVIGGHGIRLMRRMLDEFSYRRIDGLNRLSLGRRLDREDQSPPA</sequence>